<gene>
    <name evidence="5" type="ORF">ZIOFF_023106</name>
</gene>
<dbReference type="NCBIfam" id="TIGR00756">
    <property type="entry name" value="PPR"/>
    <property type="match status" value="3"/>
</dbReference>
<organism evidence="5 6">
    <name type="scientific">Zingiber officinale</name>
    <name type="common">Ginger</name>
    <name type="synonym">Amomum zingiber</name>
    <dbReference type="NCBI Taxonomy" id="94328"/>
    <lineage>
        <taxon>Eukaryota</taxon>
        <taxon>Viridiplantae</taxon>
        <taxon>Streptophyta</taxon>
        <taxon>Embryophyta</taxon>
        <taxon>Tracheophyta</taxon>
        <taxon>Spermatophyta</taxon>
        <taxon>Magnoliopsida</taxon>
        <taxon>Liliopsida</taxon>
        <taxon>Zingiberales</taxon>
        <taxon>Zingiberaceae</taxon>
        <taxon>Zingiber</taxon>
    </lineage>
</organism>
<evidence type="ECO:0000256" key="3">
    <source>
        <dbReference type="PROSITE-ProRule" id="PRU00708"/>
    </source>
</evidence>
<dbReference type="PANTHER" id="PTHR46128:SF73">
    <property type="entry name" value="CRIB DOMAIN-CONTAINING PROTEIN"/>
    <property type="match status" value="1"/>
</dbReference>
<evidence type="ECO:0000313" key="5">
    <source>
        <dbReference type="EMBL" id="KAG6519610.1"/>
    </source>
</evidence>
<feature type="region of interest" description="Disordered" evidence="4">
    <location>
        <begin position="67"/>
        <end position="286"/>
    </location>
</feature>
<dbReference type="Gene3D" id="1.25.40.10">
    <property type="entry name" value="Tetratricopeptide repeat domain"/>
    <property type="match status" value="1"/>
</dbReference>
<proteinExistence type="inferred from homology"/>
<comment type="similarity">
    <text evidence="1">Belongs to the PPR family. P subfamily.</text>
</comment>
<dbReference type="EMBL" id="JACMSC010000006">
    <property type="protein sequence ID" value="KAG6519610.1"/>
    <property type="molecule type" value="Genomic_DNA"/>
</dbReference>
<dbReference type="Pfam" id="PF13041">
    <property type="entry name" value="PPR_2"/>
    <property type="match status" value="1"/>
</dbReference>
<feature type="repeat" description="PPR" evidence="3">
    <location>
        <begin position="335"/>
        <end position="369"/>
    </location>
</feature>
<protein>
    <recommendedName>
        <fullName evidence="7">Pentatricopeptide repeat-containing protein</fullName>
    </recommendedName>
</protein>
<evidence type="ECO:0008006" key="7">
    <source>
        <dbReference type="Google" id="ProtNLM"/>
    </source>
</evidence>
<dbReference type="InterPro" id="IPR011990">
    <property type="entry name" value="TPR-like_helical_dom_sf"/>
</dbReference>
<dbReference type="PANTHER" id="PTHR46128">
    <property type="entry name" value="MITOCHONDRIAL GROUP I INTRON SPLICING FACTOR CCM1"/>
    <property type="match status" value="1"/>
</dbReference>
<keyword evidence="2" id="KW-0677">Repeat</keyword>
<dbReference type="PROSITE" id="PS51375">
    <property type="entry name" value="PPR"/>
    <property type="match status" value="3"/>
</dbReference>
<feature type="repeat" description="PPR" evidence="3">
    <location>
        <begin position="370"/>
        <end position="404"/>
    </location>
</feature>
<feature type="compositionally biased region" description="Polar residues" evidence="4">
    <location>
        <begin position="258"/>
        <end position="278"/>
    </location>
</feature>
<dbReference type="Proteomes" id="UP000734854">
    <property type="component" value="Unassembled WGS sequence"/>
</dbReference>
<dbReference type="AlphaFoldDB" id="A0A8J5HNR4"/>
<reference evidence="5 6" key="1">
    <citation type="submission" date="2020-08" db="EMBL/GenBank/DDBJ databases">
        <title>Plant Genome Project.</title>
        <authorList>
            <person name="Zhang R.-G."/>
        </authorList>
    </citation>
    <scope>NUCLEOTIDE SEQUENCE [LARGE SCALE GENOMIC DNA]</scope>
    <source>
        <tissue evidence="5">Rhizome</tissue>
    </source>
</reference>
<feature type="compositionally biased region" description="Basic and acidic residues" evidence="4">
    <location>
        <begin position="102"/>
        <end position="118"/>
    </location>
</feature>
<evidence type="ECO:0000256" key="1">
    <source>
        <dbReference type="ARBA" id="ARBA00007626"/>
    </source>
</evidence>
<feature type="repeat" description="PPR" evidence="3">
    <location>
        <begin position="300"/>
        <end position="334"/>
    </location>
</feature>
<accession>A0A8J5HNR4</accession>
<evidence type="ECO:0000256" key="2">
    <source>
        <dbReference type="ARBA" id="ARBA00022737"/>
    </source>
</evidence>
<dbReference type="InterPro" id="IPR002885">
    <property type="entry name" value="PPR_rpt"/>
</dbReference>
<dbReference type="Pfam" id="PF01535">
    <property type="entry name" value="PPR"/>
    <property type="match status" value="1"/>
</dbReference>
<comment type="caution">
    <text evidence="5">The sequence shown here is derived from an EMBL/GenBank/DDBJ whole genome shotgun (WGS) entry which is preliminary data.</text>
</comment>
<name>A0A8J5HNR4_ZINOF</name>
<evidence type="ECO:0000256" key="4">
    <source>
        <dbReference type="SAM" id="MobiDB-lite"/>
    </source>
</evidence>
<keyword evidence="6" id="KW-1185">Reference proteome</keyword>
<sequence>MVKMKFELIKTLTAASKAPLRFFPPHRRSRPTMQSAVSKLLLSNISRRLCSLPKTWIGERCVPGIGFSTSSKSGRSMRGERGDGDDSEDLFLRNLNFGEEGSGERQRARQEGSFERPSSRPTFRGGEERRKMPPLPEDGIDEASDDLFPGFDLGEDELGMTGSGLQGRSRSRATGRAPPREDFNQSTQTSFKDFGRDYMGDFENPQYRSPSGSASGDRIEDSRYGSPYIGSGSEDLGGGQRGRDRIGDSLAQKFNLGPSGQQKKMDEANQNNSDSTKPISPEAPPEDADEIFKKMKETGVIPNAVAMLDGLCKDGLVQEAMKLFGSMREKRTIPEVVIYTAVVEGFCKAAKFDDAKRIFRKMQNNGITPNAFSYKILIQSLCQEKKLEDSVEFCMEMLNAGHQPNAATTIGLVDEFIKEKGVEEADNFVKKLLGRGWILDDKAIREHLNKKGPFSPLIWEAFFGKKASRGPF</sequence>
<dbReference type="InterPro" id="IPR050872">
    <property type="entry name" value="PPR_P_subfamily"/>
</dbReference>
<evidence type="ECO:0000313" key="6">
    <source>
        <dbReference type="Proteomes" id="UP000734854"/>
    </source>
</evidence>